<feature type="chain" id="PRO_5026779411" evidence="2">
    <location>
        <begin position="26"/>
        <end position="170"/>
    </location>
</feature>
<evidence type="ECO:0000256" key="1">
    <source>
        <dbReference type="SAM" id="MobiDB-lite"/>
    </source>
</evidence>
<keyword evidence="4" id="KW-1185">Reference proteome</keyword>
<gene>
    <name evidence="3" type="ORF">GRQ65_12160</name>
</gene>
<feature type="region of interest" description="Disordered" evidence="1">
    <location>
        <begin position="26"/>
        <end position="80"/>
    </location>
</feature>
<keyword evidence="2" id="KW-0732">Signal</keyword>
<accession>A0A6L7F1H6</accession>
<dbReference type="EMBL" id="WUEK01000006">
    <property type="protein sequence ID" value="MXG90302.1"/>
    <property type="molecule type" value="Genomic_DNA"/>
</dbReference>
<reference evidence="3 4" key="1">
    <citation type="submission" date="2019-12" db="EMBL/GenBank/DDBJ databases">
        <authorList>
            <person name="Kun Z."/>
        </authorList>
    </citation>
    <scope>NUCLEOTIDE SEQUENCE [LARGE SCALE GENOMIC DNA]</scope>
    <source>
        <strain evidence="3 4">YIM 123512</strain>
    </source>
</reference>
<evidence type="ECO:0000256" key="2">
    <source>
        <dbReference type="SAM" id="SignalP"/>
    </source>
</evidence>
<dbReference type="InterPro" id="IPR021454">
    <property type="entry name" value="DUF3105"/>
</dbReference>
<feature type="compositionally biased region" description="Low complexity" evidence="1">
    <location>
        <begin position="38"/>
        <end position="51"/>
    </location>
</feature>
<proteinExistence type="predicted"/>
<dbReference type="Proteomes" id="UP000473325">
    <property type="component" value="Unassembled WGS sequence"/>
</dbReference>
<comment type="caution">
    <text evidence="3">The sequence shown here is derived from an EMBL/GenBank/DDBJ whole genome shotgun (WGS) entry which is preliminary data.</text>
</comment>
<dbReference type="RefSeq" id="WP_160878208.1">
    <property type="nucleotide sequence ID" value="NZ_WUEK01000006.1"/>
</dbReference>
<sequence>MTRHTCTALAVAACLLLVGCSGDPADGPAAAPAPAPAPAEGAAAVGAPSVACTETPRTPAASGDTWRHPDQSFYDGTEAEPPTAADLEHLLGADAAVVVHYDPAVLPAASLDALRSWAQLGEAVVALPGVDLGAPVVADVLEHRLSCDGLDTFQLDAFAAERDAGAVDAH</sequence>
<dbReference type="Pfam" id="PF11303">
    <property type="entry name" value="DUF3105"/>
    <property type="match status" value="1"/>
</dbReference>
<protein>
    <submittedName>
        <fullName evidence="3">DUF3105 domain-containing protein</fullName>
    </submittedName>
</protein>
<dbReference type="PROSITE" id="PS51257">
    <property type="entry name" value="PROKAR_LIPOPROTEIN"/>
    <property type="match status" value="1"/>
</dbReference>
<evidence type="ECO:0000313" key="4">
    <source>
        <dbReference type="Proteomes" id="UP000473325"/>
    </source>
</evidence>
<evidence type="ECO:0000313" key="3">
    <source>
        <dbReference type="EMBL" id="MXG90302.1"/>
    </source>
</evidence>
<organism evidence="3 4">
    <name type="scientific">Nocardioides flavescens</name>
    <dbReference type="NCBI Taxonomy" id="2691959"/>
    <lineage>
        <taxon>Bacteria</taxon>
        <taxon>Bacillati</taxon>
        <taxon>Actinomycetota</taxon>
        <taxon>Actinomycetes</taxon>
        <taxon>Propionibacteriales</taxon>
        <taxon>Nocardioidaceae</taxon>
        <taxon>Nocardioides</taxon>
    </lineage>
</organism>
<feature type="signal peptide" evidence="2">
    <location>
        <begin position="1"/>
        <end position="25"/>
    </location>
</feature>
<dbReference type="AlphaFoldDB" id="A0A6L7F1H6"/>
<name>A0A6L7F1H6_9ACTN</name>